<evidence type="ECO:0000256" key="1">
    <source>
        <dbReference type="SAM" id="Phobius"/>
    </source>
</evidence>
<gene>
    <name evidence="3" type="ORF">CVAR292_01504</name>
</gene>
<organism evidence="3 4">
    <name type="scientific">Corynebacterium variabile</name>
    <dbReference type="NCBI Taxonomy" id="1727"/>
    <lineage>
        <taxon>Bacteria</taxon>
        <taxon>Bacillati</taxon>
        <taxon>Actinomycetota</taxon>
        <taxon>Actinomycetes</taxon>
        <taxon>Mycobacteriales</taxon>
        <taxon>Corynebacteriaceae</taxon>
        <taxon>Corynebacterium</taxon>
    </lineage>
</organism>
<feature type="transmembrane region" description="Helical" evidence="1">
    <location>
        <begin position="247"/>
        <end position="266"/>
    </location>
</feature>
<proteinExistence type="predicted"/>
<dbReference type="GO" id="GO:0004175">
    <property type="term" value="F:endopeptidase activity"/>
    <property type="evidence" value="ECO:0007669"/>
    <property type="project" value="UniProtKB-ARBA"/>
</dbReference>
<dbReference type="GO" id="GO:0006508">
    <property type="term" value="P:proteolysis"/>
    <property type="evidence" value="ECO:0007669"/>
    <property type="project" value="UniProtKB-KW"/>
</dbReference>
<keyword evidence="3" id="KW-0378">Hydrolase</keyword>
<dbReference type="EMBL" id="FAUH01000009">
    <property type="protein sequence ID" value="CUU66166.1"/>
    <property type="molecule type" value="Genomic_DNA"/>
</dbReference>
<dbReference type="InterPro" id="IPR015837">
    <property type="entry name" value="UCP026622_CAAX_protease"/>
</dbReference>
<dbReference type="RefSeq" id="WP_176702212.1">
    <property type="nucleotide sequence ID" value="NZ_FAUH01000009.1"/>
</dbReference>
<feature type="transmembrane region" description="Helical" evidence="1">
    <location>
        <begin position="134"/>
        <end position="155"/>
    </location>
</feature>
<keyword evidence="4" id="KW-1185">Reference proteome</keyword>
<dbReference type="PIRSF" id="PIRSF026622">
    <property type="entry name" value="Proteas_026622"/>
    <property type="match status" value="1"/>
</dbReference>
<feature type="transmembrane region" description="Helical" evidence="1">
    <location>
        <begin position="215"/>
        <end position="235"/>
    </location>
</feature>
<feature type="transmembrane region" description="Helical" evidence="1">
    <location>
        <begin position="63"/>
        <end position="81"/>
    </location>
</feature>
<protein>
    <submittedName>
        <fullName evidence="3">CAAX protease self-immunity</fullName>
    </submittedName>
</protein>
<feature type="transmembrane region" description="Helical" evidence="1">
    <location>
        <begin position="176"/>
        <end position="195"/>
    </location>
</feature>
<accession>A0A0X2NL02</accession>
<feature type="transmembrane region" description="Helical" evidence="1">
    <location>
        <begin position="102"/>
        <end position="122"/>
    </location>
</feature>
<dbReference type="GO" id="GO:0080120">
    <property type="term" value="P:CAAX-box protein maturation"/>
    <property type="evidence" value="ECO:0007669"/>
    <property type="project" value="UniProtKB-ARBA"/>
</dbReference>
<sequence length="267" mass="27146">MTTTTAHTTAATGADSTDAAPDSMAATMSLGGRFRVRRADLISVVAVIMGLATINVTAHLTSLSTVAAIVPVGVACLLVIAKARGMSWTDLGLGRAHIGKGLKYGIGAVVLVAAVIALALAIPMTRGFFFNESYASLRTALIAALVIIPLQTVLPEELAFRGLLHGRLRRLGGTKAVFIGGSFLFGLWHVSSSLSLTATNVGLTAFLGSGTAAQWAGVGLAVVATAGAGAGLTWLRHHTGSVLAPIGLHWALNAVGALAAAAAWTFL</sequence>
<feature type="domain" description="CAAX prenyl protease 2/Lysostaphin resistance protein A-like" evidence="2">
    <location>
        <begin position="141"/>
        <end position="255"/>
    </location>
</feature>
<evidence type="ECO:0000313" key="3">
    <source>
        <dbReference type="EMBL" id="CUU66166.1"/>
    </source>
</evidence>
<dbReference type="AlphaFoldDB" id="A0A0X2NL02"/>
<feature type="transmembrane region" description="Helical" evidence="1">
    <location>
        <begin position="39"/>
        <end position="57"/>
    </location>
</feature>
<dbReference type="Proteomes" id="UP000182498">
    <property type="component" value="Unassembled WGS sequence"/>
</dbReference>
<keyword evidence="1" id="KW-0472">Membrane</keyword>
<evidence type="ECO:0000313" key="4">
    <source>
        <dbReference type="Proteomes" id="UP000182498"/>
    </source>
</evidence>
<evidence type="ECO:0000259" key="2">
    <source>
        <dbReference type="Pfam" id="PF02517"/>
    </source>
</evidence>
<dbReference type="InterPro" id="IPR003675">
    <property type="entry name" value="Rce1/LyrA-like_dom"/>
</dbReference>
<keyword evidence="1" id="KW-1133">Transmembrane helix</keyword>
<dbReference type="Pfam" id="PF02517">
    <property type="entry name" value="Rce1-like"/>
    <property type="match status" value="1"/>
</dbReference>
<keyword evidence="1" id="KW-0812">Transmembrane</keyword>
<keyword evidence="3" id="KW-0645">Protease</keyword>
<name>A0A0X2NL02_9CORY</name>
<reference evidence="4" key="1">
    <citation type="submission" date="2015-11" db="EMBL/GenBank/DDBJ databases">
        <authorList>
            <person name="Dugat-Bony E."/>
        </authorList>
    </citation>
    <scope>NUCLEOTIDE SEQUENCE [LARGE SCALE GENOMIC DNA]</scope>
    <source>
        <strain evidence="4">Mu292</strain>
    </source>
</reference>